<reference evidence="1" key="1">
    <citation type="submission" date="2022-08" db="EMBL/GenBank/DDBJ databases">
        <authorList>
            <person name="Deng Y."/>
            <person name="Han X.-F."/>
            <person name="Zhang Y.-Q."/>
        </authorList>
    </citation>
    <scope>NUCLEOTIDE SEQUENCE</scope>
    <source>
        <strain evidence="1">CPCC 203407</strain>
    </source>
</reference>
<keyword evidence="2" id="KW-1185">Reference proteome</keyword>
<organism evidence="1 2">
    <name type="scientific">Herbiconiux oxytropis</name>
    <dbReference type="NCBI Taxonomy" id="2970915"/>
    <lineage>
        <taxon>Bacteria</taxon>
        <taxon>Bacillati</taxon>
        <taxon>Actinomycetota</taxon>
        <taxon>Actinomycetes</taxon>
        <taxon>Micrococcales</taxon>
        <taxon>Microbacteriaceae</taxon>
        <taxon>Herbiconiux</taxon>
    </lineage>
</organism>
<accession>A0AA42BSW1</accession>
<gene>
    <name evidence="1" type="ORF">N1028_01595</name>
</gene>
<evidence type="ECO:0000313" key="1">
    <source>
        <dbReference type="EMBL" id="MCS5724581.1"/>
    </source>
</evidence>
<dbReference type="Proteomes" id="UP001165587">
    <property type="component" value="Unassembled WGS sequence"/>
</dbReference>
<protein>
    <submittedName>
        <fullName evidence="1">GAF domain-containing protein</fullName>
    </submittedName>
</protein>
<dbReference type="RefSeq" id="WP_259525005.1">
    <property type="nucleotide sequence ID" value="NZ_JANLCK010000001.1"/>
</dbReference>
<proteinExistence type="predicted"/>
<dbReference type="InterPro" id="IPR029016">
    <property type="entry name" value="GAF-like_dom_sf"/>
</dbReference>
<dbReference type="Gene3D" id="3.30.450.40">
    <property type="match status" value="1"/>
</dbReference>
<evidence type="ECO:0000313" key="2">
    <source>
        <dbReference type="Proteomes" id="UP001165587"/>
    </source>
</evidence>
<dbReference type="EMBL" id="JANLCK010000001">
    <property type="protein sequence ID" value="MCS5724581.1"/>
    <property type="molecule type" value="Genomic_DNA"/>
</dbReference>
<dbReference type="SUPFAM" id="SSF55781">
    <property type="entry name" value="GAF domain-like"/>
    <property type="match status" value="1"/>
</dbReference>
<sequence length="167" mass="17575">MSHRTLDQAADAAIQRLGSILVTVTVLTPDKEEVSRVFSTHPEVYAVGGRKRLDPAHTSPIWLEQVVAGQQPFLGADRESVRAFFVDWETIESLGCGAIVNTPVVYQGETIGSVNFLGAEGSLDEGSTAVAMEITAEATQAVVAARAEAFPESASGTVSGTFPGAVR</sequence>
<dbReference type="AlphaFoldDB" id="A0AA42BSW1"/>
<comment type="caution">
    <text evidence="1">The sequence shown here is derived from an EMBL/GenBank/DDBJ whole genome shotgun (WGS) entry which is preliminary data.</text>
</comment>
<name>A0AA42BSW1_9MICO</name>